<reference evidence="2" key="1">
    <citation type="submission" date="2018-11" db="EMBL/GenBank/DDBJ databases">
        <title>Proposal to divide the Flavobacteriaceae and reorganize its genera based on Amino Acid Identity values calculated from whole genome sequences.</title>
        <authorList>
            <person name="Nicholson A.C."/>
            <person name="Gulvik C.A."/>
            <person name="Whitney A.M."/>
            <person name="Humrighouse B.W."/>
            <person name="Bell M."/>
            <person name="Holmes B."/>
            <person name="Steigerwalt A.B."/>
            <person name="Villarma A."/>
            <person name="Sheth M."/>
            <person name="Batra D."/>
            <person name="Pryor J."/>
            <person name="Bernardet J.-F."/>
            <person name="Hugo C."/>
            <person name="Kampfer P."/>
            <person name="Newman J.D."/>
            <person name="McQuiston J.R."/>
        </authorList>
    </citation>
    <scope>NUCLEOTIDE SEQUENCE [LARGE SCALE GENOMIC DNA]</scope>
    <source>
        <strain evidence="2">H4753</strain>
    </source>
</reference>
<dbReference type="EMBL" id="CP034171">
    <property type="protein sequence ID" value="AZI20740.1"/>
    <property type="molecule type" value="Genomic_DNA"/>
</dbReference>
<dbReference type="RefSeq" id="WP_124784927.1">
    <property type="nucleotide sequence ID" value="NZ_CP034171.1"/>
</dbReference>
<dbReference type="Pfam" id="PF13692">
    <property type="entry name" value="Glyco_trans_1_4"/>
    <property type="match status" value="1"/>
</dbReference>
<sequence>MKHVVIIGTVLPEPNSTAAGTRMLQLIDFFQSENYKVTFLSAASISEFSFDLNSIGVDFHNILLNDSSFEILIKDLNPNFVIFDRFTTEEQFGWKVSEMCREAVRILDTEDLHFLRKARENSFKQNKIAEDKDLISDVFKRETASILRCDLSLLISEFEMKLLTEKFKIDETILHYLPLFAEIKPSERSFYERKNFVSIGNFLHEPNWQTVLKLKKIWPEIRKRLPEAEMHIYGAYVTEKARQLHNGSDKFLIKGRAESVEKIFENARLLLAPIPFGAGIKGKLLDSMVNGLPSVTSTIGAEGMNGNMDWNGHITDNDSDFVKKAVDLYNNENEWIKAQQNGYKIIESRFKKENFLPSFSGKIKDLLENTDEHRQRNFLGQILQHHTLQSSKYLGKWIEEKNRN</sequence>
<evidence type="ECO:0000313" key="1">
    <source>
        <dbReference type="EMBL" id="AZI20740.1"/>
    </source>
</evidence>
<organism evidence="1 2">
    <name type="scientific">Chryseobacterium taklimakanense</name>
    <dbReference type="NCBI Taxonomy" id="536441"/>
    <lineage>
        <taxon>Bacteria</taxon>
        <taxon>Pseudomonadati</taxon>
        <taxon>Bacteroidota</taxon>
        <taxon>Flavobacteriia</taxon>
        <taxon>Flavobacteriales</taxon>
        <taxon>Weeksellaceae</taxon>
        <taxon>Chryseobacterium group</taxon>
        <taxon>Chryseobacterium</taxon>
    </lineage>
</organism>
<protein>
    <submittedName>
        <fullName evidence="1">Glycosyltransferase</fullName>
    </submittedName>
</protein>
<dbReference type="SUPFAM" id="SSF53756">
    <property type="entry name" value="UDP-Glycosyltransferase/glycogen phosphorylase"/>
    <property type="match status" value="1"/>
</dbReference>
<gene>
    <name evidence="1" type="ORF">EIH08_08500</name>
</gene>
<dbReference type="Proteomes" id="UP000282297">
    <property type="component" value="Chromosome"/>
</dbReference>
<keyword evidence="1" id="KW-0808">Transferase</keyword>
<dbReference type="Gene3D" id="3.40.50.2000">
    <property type="entry name" value="Glycogen Phosphorylase B"/>
    <property type="match status" value="1"/>
</dbReference>
<proteinExistence type="predicted"/>
<accession>A0A3G8WHT2</accession>
<dbReference type="AlphaFoldDB" id="A0A3G8WHT2"/>
<evidence type="ECO:0000313" key="2">
    <source>
        <dbReference type="Proteomes" id="UP000282297"/>
    </source>
</evidence>
<name>A0A3G8WHT2_9FLAO</name>
<dbReference type="GO" id="GO:0016740">
    <property type="term" value="F:transferase activity"/>
    <property type="evidence" value="ECO:0007669"/>
    <property type="project" value="UniProtKB-KW"/>
</dbReference>